<name>A0A4Y2EA53_ARAVE</name>
<dbReference type="AlphaFoldDB" id="A0A4Y2EA53"/>
<keyword evidence="2" id="KW-1185">Reference proteome</keyword>
<gene>
    <name evidence="1" type="ORF">AVEN_188397_1</name>
</gene>
<sequence length="97" mass="11541">MHSVDLIEEFTGYLRKKDITSQHGVRQRVVRCWTTPTITFAILPWRHGPGKTPFHRRFFFYEGLAYIKSVFWFKCRHPGMMWLFGEKNCDSDVISSI</sequence>
<dbReference type="EMBL" id="BGPR01000546">
    <property type="protein sequence ID" value="GBM25801.1"/>
    <property type="molecule type" value="Genomic_DNA"/>
</dbReference>
<organism evidence="1 2">
    <name type="scientific">Araneus ventricosus</name>
    <name type="common">Orbweaver spider</name>
    <name type="synonym">Epeira ventricosa</name>
    <dbReference type="NCBI Taxonomy" id="182803"/>
    <lineage>
        <taxon>Eukaryota</taxon>
        <taxon>Metazoa</taxon>
        <taxon>Ecdysozoa</taxon>
        <taxon>Arthropoda</taxon>
        <taxon>Chelicerata</taxon>
        <taxon>Arachnida</taxon>
        <taxon>Araneae</taxon>
        <taxon>Araneomorphae</taxon>
        <taxon>Entelegynae</taxon>
        <taxon>Araneoidea</taxon>
        <taxon>Araneidae</taxon>
        <taxon>Araneus</taxon>
    </lineage>
</organism>
<proteinExistence type="predicted"/>
<evidence type="ECO:0000313" key="1">
    <source>
        <dbReference type="EMBL" id="GBM25801.1"/>
    </source>
</evidence>
<evidence type="ECO:0000313" key="2">
    <source>
        <dbReference type="Proteomes" id="UP000499080"/>
    </source>
</evidence>
<reference evidence="1 2" key="1">
    <citation type="journal article" date="2019" name="Sci. Rep.">
        <title>Orb-weaving spider Araneus ventricosus genome elucidates the spidroin gene catalogue.</title>
        <authorList>
            <person name="Kono N."/>
            <person name="Nakamura H."/>
            <person name="Ohtoshi R."/>
            <person name="Moran D.A.P."/>
            <person name="Shinohara A."/>
            <person name="Yoshida Y."/>
            <person name="Fujiwara M."/>
            <person name="Mori M."/>
            <person name="Tomita M."/>
            <person name="Arakawa K."/>
        </authorList>
    </citation>
    <scope>NUCLEOTIDE SEQUENCE [LARGE SCALE GENOMIC DNA]</scope>
</reference>
<dbReference type="Proteomes" id="UP000499080">
    <property type="component" value="Unassembled WGS sequence"/>
</dbReference>
<comment type="caution">
    <text evidence="1">The sequence shown here is derived from an EMBL/GenBank/DDBJ whole genome shotgun (WGS) entry which is preliminary data.</text>
</comment>
<protein>
    <submittedName>
        <fullName evidence="1">Uncharacterized protein</fullName>
    </submittedName>
</protein>
<accession>A0A4Y2EA53</accession>